<evidence type="ECO:0000259" key="2">
    <source>
        <dbReference type="Pfam" id="PF20094"/>
    </source>
</evidence>
<proteinExistence type="predicted"/>
<reference evidence="3 4" key="1">
    <citation type="submission" date="2020-02" db="EMBL/GenBank/DDBJ databases">
        <title>Aliifodinibius halophilus 2W32, complete genome.</title>
        <authorList>
            <person name="Li Y."/>
            <person name="Wu S."/>
        </authorList>
    </citation>
    <scope>NUCLEOTIDE SEQUENCE [LARGE SCALE GENOMIC DNA]</scope>
    <source>
        <strain evidence="3 4">2W32</strain>
    </source>
</reference>
<keyword evidence="1" id="KW-0732">Signal</keyword>
<evidence type="ECO:0000313" key="3">
    <source>
        <dbReference type="EMBL" id="NGP90076.1"/>
    </source>
</evidence>
<dbReference type="EMBL" id="JAALLS010000032">
    <property type="protein sequence ID" value="NGP90076.1"/>
    <property type="molecule type" value="Genomic_DNA"/>
</dbReference>
<organism evidence="3 4">
    <name type="scientific">Fodinibius halophilus</name>
    <dbReference type="NCBI Taxonomy" id="1736908"/>
    <lineage>
        <taxon>Bacteria</taxon>
        <taxon>Pseudomonadati</taxon>
        <taxon>Balneolota</taxon>
        <taxon>Balneolia</taxon>
        <taxon>Balneolales</taxon>
        <taxon>Balneolaceae</taxon>
        <taxon>Fodinibius</taxon>
    </lineage>
</organism>
<dbReference type="NCBIfam" id="TIGR04514">
    <property type="entry name" value="GWxTD_dom"/>
    <property type="match status" value="1"/>
</dbReference>
<dbReference type="InterPro" id="IPR030959">
    <property type="entry name" value="GWxTD_dom"/>
</dbReference>
<name>A0A6M1T3T5_9BACT</name>
<feature type="domain" description="GWxTD" evidence="2">
    <location>
        <begin position="304"/>
        <end position="463"/>
    </location>
</feature>
<evidence type="ECO:0000256" key="1">
    <source>
        <dbReference type="SAM" id="SignalP"/>
    </source>
</evidence>
<comment type="caution">
    <text evidence="3">The sequence shown here is derived from an EMBL/GenBank/DDBJ whole genome shotgun (WGS) entry which is preliminary data.</text>
</comment>
<dbReference type="RefSeq" id="WP_165271305.1">
    <property type="nucleotide sequence ID" value="NZ_JAALLS010000032.1"/>
</dbReference>
<dbReference type="PROSITE" id="PS51257">
    <property type="entry name" value="PROKAR_LIPOPROTEIN"/>
    <property type="match status" value="1"/>
</dbReference>
<dbReference type="Pfam" id="PF20094">
    <property type="entry name" value="GWxTD_dom"/>
    <property type="match status" value="1"/>
</dbReference>
<gene>
    <name evidence="3" type="ORF">G3569_17090</name>
</gene>
<accession>A0A6M1T3T5</accession>
<feature type="chain" id="PRO_5026698664" evidence="1">
    <location>
        <begin position="21"/>
        <end position="473"/>
    </location>
</feature>
<evidence type="ECO:0000313" key="4">
    <source>
        <dbReference type="Proteomes" id="UP000479132"/>
    </source>
</evidence>
<dbReference type="AlphaFoldDB" id="A0A6M1T3T5"/>
<keyword evidence="4" id="KW-1185">Reference proteome</keyword>
<dbReference type="Proteomes" id="UP000479132">
    <property type="component" value="Unassembled WGS sequence"/>
</dbReference>
<feature type="signal peptide" evidence="1">
    <location>
        <begin position="1"/>
        <end position="20"/>
    </location>
</feature>
<protein>
    <submittedName>
        <fullName evidence="3">GWxTD domain-containing protein</fullName>
    </submittedName>
</protein>
<sequence length="473" mass="55670">MHSFKNNLLLIFVASSLVFACSSSRNTNIKHGTGYNFKIGYPEFRTSSFGYVDRQGDAHLKISTHIVKGSLIYKKDIDSLKAKASISIQIVDAENPENIISEKHFKREVATLDEQINSSSETIELENTFSVPPSHYKILVTVTDLTSDKKITQEVTSYIPKTEQGKYSLSSIHMYGKNNEDSEWQRINTYDIKGNVDSLRFVFQIMSPQSKKSMELNSRLLRFESDTSYARPMHYSNYSPSSIEYKGIDYDKETELQSNKRVLSEYSSVFIEYKFAIQDRGNYRFQVTASKEGGEKEIFKARDFGIKSKNYPAVKSTKELARPLIYLMGEKRYEEFIAISDRDSLKKEIDRFWLKNIGSSARARDVIQLYYQRVEEANKQFSNFKEGWKTDLGMIYVLFGPPWYTEDRLNHLSWYYSYNREDPEYSFRFVQPKLKSKYFPFYHYIFKRNNFYYTIQYMQRELWLTGQIITRRL</sequence>